<name>A0ABW5J0X9_9BACT</name>
<dbReference type="EMBL" id="JBHULC010000003">
    <property type="protein sequence ID" value="MFD2519614.1"/>
    <property type="molecule type" value="Genomic_DNA"/>
</dbReference>
<proteinExistence type="predicted"/>
<keyword evidence="3" id="KW-1185">Reference proteome</keyword>
<reference evidence="3" key="1">
    <citation type="journal article" date="2019" name="Int. J. Syst. Evol. Microbiol.">
        <title>The Global Catalogue of Microorganisms (GCM) 10K type strain sequencing project: providing services to taxonomists for standard genome sequencing and annotation.</title>
        <authorList>
            <consortium name="The Broad Institute Genomics Platform"/>
            <consortium name="The Broad Institute Genome Sequencing Center for Infectious Disease"/>
            <person name="Wu L."/>
            <person name="Ma J."/>
        </authorList>
    </citation>
    <scope>NUCLEOTIDE SEQUENCE [LARGE SCALE GENOMIC DNA]</scope>
    <source>
        <strain evidence="3">KCTC 52344</strain>
    </source>
</reference>
<protein>
    <recommendedName>
        <fullName evidence="4">Paeninodin family lasso peptide</fullName>
    </recommendedName>
</protein>
<evidence type="ECO:0000256" key="1">
    <source>
        <dbReference type="SAM" id="MobiDB-lite"/>
    </source>
</evidence>
<sequence length="50" mass="5612">MNQSTIPEFPDKDPKEKKDTWITPEFTIIEQERIQGVGDSGGDFGSLEIS</sequence>
<dbReference type="RefSeq" id="WP_340236575.1">
    <property type="nucleotide sequence ID" value="NZ_JBBEWC010000006.1"/>
</dbReference>
<evidence type="ECO:0008006" key="4">
    <source>
        <dbReference type="Google" id="ProtNLM"/>
    </source>
</evidence>
<comment type="caution">
    <text evidence="2">The sequence shown here is derived from an EMBL/GenBank/DDBJ whole genome shotgun (WGS) entry which is preliminary data.</text>
</comment>
<organism evidence="2 3">
    <name type="scientific">Emticicia soli</name>
    <dbReference type="NCBI Taxonomy" id="2027878"/>
    <lineage>
        <taxon>Bacteria</taxon>
        <taxon>Pseudomonadati</taxon>
        <taxon>Bacteroidota</taxon>
        <taxon>Cytophagia</taxon>
        <taxon>Cytophagales</taxon>
        <taxon>Leadbetterellaceae</taxon>
        <taxon>Emticicia</taxon>
    </lineage>
</organism>
<feature type="region of interest" description="Disordered" evidence="1">
    <location>
        <begin position="1"/>
        <end position="20"/>
    </location>
</feature>
<evidence type="ECO:0000313" key="2">
    <source>
        <dbReference type="EMBL" id="MFD2519614.1"/>
    </source>
</evidence>
<evidence type="ECO:0000313" key="3">
    <source>
        <dbReference type="Proteomes" id="UP001597510"/>
    </source>
</evidence>
<gene>
    <name evidence="2" type="ORF">ACFSR2_01880</name>
</gene>
<dbReference type="Proteomes" id="UP001597510">
    <property type="component" value="Unassembled WGS sequence"/>
</dbReference>
<accession>A0ABW5J0X9</accession>
<feature type="compositionally biased region" description="Basic and acidic residues" evidence="1">
    <location>
        <begin position="9"/>
        <end position="20"/>
    </location>
</feature>